<dbReference type="GO" id="GO:0008033">
    <property type="term" value="P:tRNA processing"/>
    <property type="evidence" value="ECO:0007669"/>
    <property type="project" value="UniProtKB-UniRule"/>
</dbReference>
<dbReference type="InterPro" id="IPR002052">
    <property type="entry name" value="DNA_methylase_N6_adenine_CS"/>
</dbReference>
<dbReference type="GO" id="GO:0005737">
    <property type="term" value="C:cytoplasm"/>
    <property type="evidence" value="ECO:0007669"/>
    <property type="project" value="UniProtKB-SubCell"/>
</dbReference>
<dbReference type="Pfam" id="PF05175">
    <property type="entry name" value="MTS"/>
    <property type="match status" value="1"/>
</dbReference>
<dbReference type="GO" id="GO:0032259">
    <property type="term" value="P:methylation"/>
    <property type="evidence" value="ECO:0007669"/>
    <property type="project" value="UniProtKB-KW"/>
</dbReference>
<dbReference type="InterPro" id="IPR050210">
    <property type="entry name" value="tRNA_Adenine-N(6)_MTase"/>
</dbReference>
<organism evidence="8 9">
    <name type="scientific">Christiangramia gaetbulicola</name>
    <dbReference type="NCBI Taxonomy" id="703340"/>
    <lineage>
        <taxon>Bacteria</taxon>
        <taxon>Pseudomonadati</taxon>
        <taxon>Bacteroidota</taxon>
        <taxon>Flavobacteriia</taxon>
        <taxon>Flavobacteriales</taxon>
        <taxon>Flavobacteriaceae</taxon>
        <taxon>Christiangramia</taxon>
    </lineage>
</organism>
<evidence type="ECO:0000256" key="2">
    <source>
        <dbReference type="ARBA" id="ARBA00022603"/>
    </source>
</evidence>
<evidence type="ECO:0000256" key="3">
    <source>
        <dbReference type="ARBA" id="ARBA00022679"/>
    </source>
</evidence>
<accession>A0A2T6AL33</accession>
<dbReference type="PANTHER" id="PTHR47739">
    <property type="entry name" value="TRNA1(VAL) (ADENINE(37)-N6)-METHYLTRANSFERASE"/>
    <property type="match status" value="1"/>
</dbReference>
<evidence type="ECO:0000256" key="1">
    <source>
        <dbReference type="ARBA" id="ARBA00022490"/>
    </source>
</evidence>
<comment type="similarity">
    <text evidence="6">Belongs to the methyltransferase superfamily. tRNA (adenine-N(6)-)-methyltransferase family.</text>
</comment>
<dbReference type="InterPro" id="IPR029063">
    <property type="entry name" value="SAM-dependent_MTases_sf"/>
</dbReference>
<comment type="caution">
    <text evidence="8">The sequence shown here is derived from an EMBL/GenBank/DDBJ whole genome shotgun (WGS) entry which is preliminary data.</text>
</comment>
<dbReference type="GO" id="GO:0016430">
    <property type="term" value="F:tRNA (adenine-N6)-methyltransferase activity"/>
    <property type="evidence" value="ECO:0007669"/>
    <property type="project" value="UniProtKB-UniRule"/>
</dbReference>
<dbReference type="EC" id="2.1.1.223" evidence="6"/>
<sequence length="248" mass="28447">MHNSYFYKMSQKPFKFKQFSIDQDRCAMKIGTDGVLLGAWSSLEHQPNSILDIGSGTGLIALMLAQRSDAELIDALEIEENAYEQAVENFEKSDWGDRLFCYHAGFDEFVEEMQDEEEYDLIISNPPFYSEDYKTGNENRDKARFADSLPLTELIEGASLLLSKKGHFDIIIPFTEEQNALEIAADHMLFPLKITRVKGTEDSPIKRSLISFGFQNTAPEIDELILEISRHNYTEEFKALVKDFYLKL</sequence>
<evidence type="ECO:0000256" key="4">
    <source>
        <dbReference type="ARBA" id="ARBA00022691"/>
    </source>
</evidence>
<protein>
    <recommendedName>
        <fullName evidence="6">tRNA1(Val) (adenine(37)-N6)-methyltransferase</fullName>
        <ecNumber evidence="6">2.1.1.223</ecNumber>
    </recommendedName>
    <alternativeName>
        <fullName evidence="6">tRNA m6A37 methyltransferase</fullName>
    </alternativeName>
</protein>
<dbReference type="PANTHER" id="PTHR47739:SF1">
    <property type="entry name" value="TRNA1(VAL) (ADENINE(37)-N6)-METHYLTRANSFERASE"/>
    <property type="match status" value="1"/>
</dbReference>
<reference evidence="8 9" key="1">
    <citation type="submission" date="2018-04" db="EMBL/GenBank/DDBJ databases">
        <title>Genomic Encyclopedia of Archaeal and Bacterial Type Strains, Phase II (KMG-II): from individual species to whole genera.</title>
        <authorList>
            <person name="Goeker M."/>
        </authorList>
    </citation>
    <scope>NUCLEOTIDE SEQUENCE [LARGE SCALE GENOMIC DNA]</scope>
    <source>
        <strain evidence="8 9">DSM 23082</strain>
    </source>
</reference>
<keyword evidence="1 6" id="KW-0963">Cytoplasm</keyword>
<feature type="domain" description="Methyltransferase small" evidence="7">
    <location>
        <begin position="44"/>
        <end position="133"/>
    </location>
</feature>
<dbReference type="HAMAP" id="MF_01872">
    <property type="entry name" value="tRNA_methyltr_YfiC"/>
    <property type="match status" value="1"/>
</dbReference>
<dbReference type="CDD" id="cd02440">
    <property type="entry name" value="AdoMet_MTases"/>
    <property type="match status" value="1"/>
</dbReference>
<evidence type="ECO:0000313" key="9">
    <source>
        <dbReference type="Proteomes" id="UP000244174"/>
    </source>
</evidence>
<name>A0A2T6AL33_9FLAO</name>
<dbReference type="InterPro" id="IPR007848">
    <property type="entry name" value="Small_mtfrase_dom"/>
</dbReference>
<evidence type="ECO:0000259" key="7">
    <source>
        <dbReference type="Pfam" id="PF05175"/>
    </source>
</evidence>
<dbReference type="Proteomes" id="UP000244174">
    <property type="component" value="Unassembled WGS sequence"/>
</dbReference>
<dbReference type="PROSITE" id="PS00092">
    <property type="entry name" value="N6_MTASE"/>
    <property type="match status" value="1"/>
</dbReference>
<comment type="function">
    <text evidence="6">Specifically methylates the adenine in position 37 of tRNA(1)(Val) (anticodon cmo5UAC).</text>
</comment>
<evidence type="ECO:0000313" key="8">
    <source>
        <dbReference type="EMBL" id="PTX44532.1"/>
    </source>
</evidence>
<keyword evidence="4 6" id="KW-0949">S-adenosyl-L-methionine</keyword>
<comment type="catalytic activity">
    <reaction evidence="6">
        <text>adenosine(37) in tRNA1(Val) + S-adenosyl-L-methionine = N(6)-methyladenosine(37) in tRNA1(Val) + S-adenosyl-L-homocysteine + H(+)</text>
        <dbReference type="Rhea" id="RHEA:43160"/>
        <dbReference type="Rhea" id="RHEA-COMP:10369"/>
        <dbReference type="Rhea" id="RHEA-COMP:10370"/>
        <dbReference type="ChEBI" id="CHEBI:15378"/>
        <dbReference type="ChEBI" id="CHEBI:57856"/>
        <dbReference type="ChEBI" id="CHEBI:59789"/>
        <dbReference type="ChEBI" id="CHEBI:74411"/>
        <dbReference type="ChEBI" id="CHEBI:74449"/>
        <dbReference type="EC" id="2.1.1.223"/>
    </reaction>
</comment>
<keyword evidence="2 6" id="KW-0489">Methyltransferase</keyword>
<comment type="subcellular location">
    <subcellularLocation>
        <location evidence="6">Cytoplasm</location>
    </subcellularLocation>
</comment>
<dbReference type="EMBL" id="QBKQ01000001">
    <property type="protein sequence ID" value="PTX44532.1"/>
    <property type="molecule type" value="Genomic_DNA"/>
</dbReference>
<keyword evidence="9" id="KW-1185">Reference proteome</keyword>
<evidence type="ECO:0000256" key="6">
    <source>
        <dbReference type="HAMAP-Rule" id="MF_01872"/>
    </source>
</evidence>
<keyword evidence="5 6" id="KW-0819">tRNA processing</keyword>
<dbReference type="AlphaFoldDB" id="A0A2T6AL33"/>
<evidence type="ECO:0000256" key="5">
    <source>
        <dbReference type="ARBA" id="ARBA00022694"/>
    </source>
</evidence>
<dbReference type="SUPFAM" id="SSF53335">
    <property type="entry name" value="S-adenosyl-L-methionine-dependent methyltransferases"/>
    <property type="match status" value="1"/>
</dbReference>
<dbReference type="InterPro" id="IPR022882">
    <property type="entry name" value="tRNA_adenine-N6_MeTrfase"/>
</dbReference>
<proteinExistence type="inferred from homology"/>
<dbReference type="Gene3D" id="3.40.50.150">
    <property type="entry name" value="Vaccinia Virus protein VP39"/>
    <property type="match status" value="1"/>
</dbReference>
<gene>
    <name evidence="8" type="ORF">C8P64_0512</name>
</gene>
<dbReference type="GO" id="GO:0003676">
    <property type="term" value="F:nucleic acid binding"/>
    <property type="evidence" value="ECO:0007669"/>
    <property type="project" value="InterPro"/>
</dbReference>
<keyword evidence="3 6" id="KW-0808">Transferase</keyword>